<organism evidence="1 2">
    <name type="scientific">Dipteronia sinensis</name>
    <dbReference type="NCBI Taxonomy" id="43782"/>
    <lineage>
        <taxon>Eukaryota</taxon>
        <taxon>Viridiplantae</taxon>
        <taxon>Streptophyta</taxon>
        <taxon>Embryophyta</taxon>
        <taxon>Tracheophyta</taxon>
        <taxon>Spermatophyta</taxon>
        <taxon>Magnoliopsida</taxon>
        <taxon>eudicotyledons</taxon>
        <taxon>Gunneridae</taxon>
        <taxon>Pentapetalae</taxon>
        <taxon>rosids</taxon>
        <taxon>malvids</taxon>
        <taxon>Sapindales</taxon>
        <taxon>Sapindaceae</taxon>
        <taxon>Hippocastanoideae</taxon>
        <taxon>Acereae</taxon>
        <taxon>Dipteronia</taxon>
    </lineage>
</organism>
<protein>
    <submittedName>
        <fullName evidence="1">Uncharacterized protein</fullName>
    </submittedName>
</protein>
<accession>A0AAE0E1Q2</accession>
<proteinExistence type="predicted"/>
<reference evidence="1" key="1">
    <citation type="journal article" date="2023" name="Plant J.">
        <title>Genome sequences and population genomics provide insights into the demographic history, inbreeding, and mutation load of two 'living fossil' tree species of Dipteronia.</title>
        <authorList>
            <person name="Feng Y."/>
            <person name="Comes H.P."/>
            <person name="Chen J."/>
            <person name="Zhu S."/>
            <person name="Lu R."/>
            <person name="Zhang X."/>
            <person name="Li P."/>
            <person name="Qiu J."/>
            <person name="Olsen K.M."/>
            <person name="Qiu Y."/>
        </authorList>
    </citation>
    <scope>NUCLEOTIDE SEQUENCE</scope>
    <source>
        <strain evidence="1">NBL</strain>
    </source>
</reference>
<evidence type="ECO:0000313" key="2">
    <source>
        <dbReference type="Proteomes" id="UP001281410"/>
    </source>
</evidence>
<dbReference type="Proteomes" id="UP001281410">
    <property type="component" value="Unassembled WGS sequence"/>
</dbReference>
<dbReference type="AlphaFoldDB" id="A0AAE0E1Q2"/>
<comment type="caution">
    <text evidence="1">The sequence shown here is derived from an EMBL/GenBank/DDBJ whole genome shotgun (WGS) entry which is preliminary data.</text>
</comment>
<dbReference type="EMBL" id="JANJYJ010000006">
    <property type="protein sequence ID" value="KAK3204325.1"/>
    <property type="molecule type" value="Genomic_DNA"/>
</dbReference>
<sequence>MAVQTFKGMPINALCSDFFTIGWLKQAYAMAVNPVTKSEVWDIADDVRTRVVLPWKKKRLTRRPKKNQMPYVGEK</sequence>
<keyword evidence="2" id="KW-1185">Reference proteome</keyword>
<gene>
    <name evidence="1" type="ORF">Dsin_018371</name>
</gene>
<name>A0AAE0E1Q2_9ROSI</name>
<evidence type="ECO:0000313" key="1">
    <source>
        <dbReference type="EMBL" id="KAK3204325.1"/>
    </source>
</evidence>